<evidence type="ECO:0000313" key="2">
    <source>
        <dbReference type="Proteomes" id="UP001597532"/>
    </source>
</evidence>
<accession>A0ABW5VJ21</accession>
<gene>
    <name evidence="1" type="ORF">ACFS1K_17800</name>
</gene>
<dbReference type="EMBL" id="JBHUOK010000033">
    <property type="protein sequence ID" value="MFD2791627.1"/>
    <property type="molecule type" value="Genomic_DNA"/>
</dbReference>
<dbReference type="InterPro" id="IPR038604">
    <property type="entry name" value="HopJ_sf"/>
</dbReference>
<name>A0ABW5VJ21_9FLAO</name>
<dbReference type="Pfam" id="PF08888">
    <property type="entry name" value="HopJ"/>
    <property type="match status" value="1"/>
</dbReference>
<comment type="caution">
    <text evidence="1">The sequence shown here is derived from an EMBL/GenBank/DDBJ whole genome shotgun (WGS) entry which is preliminary data.</text>
</comment>
<keyword evidence="2" id="KW-1185">Reference proteome</keyword>
<sequence length="114" mass="12916">MTAREFLIQLKNDPEGISFGDTIQLIDTSYHFEPTAFKNGPLSNEPGQNTGSCKVFSFALHHKLSKEETLACFGSYYRNDVLKNPTGDDHQNIRNFMKTGWEGIVFDKEALNIK</sequence>
<evidence type="ECO:0000313" key="1">
    <source>
        <dbReference type="EMBL" id="MFD2791627.1"/>
    </source>
</evidence>
<protein>
    <submittedName>
        <fullName evidence="1">HopJ type III effector protein</fullName>
    </submittedName>
</protein>
<dbReference type="Gene3D" id="3.20.160.10">
    <property type="entry name" value="vpa0580 domain like"/>
    <property type="match status" value="1"/>
</dbReference>
<dbReference type="InterPro" id="IPR014984">
    <property type="entry name" value="HopJ"/>
</dbReference>
<organism evidence="1 2">
    <name type="scientific">Arenibacter antarcticus</name>
    <dbReference type="NCBI Taxonomy" id="2040469"/>
    <lineage>
        <taxon>Bacteria</taxon>
        <taxon>Pseudomonadati</taxon>
        <taxon>Bacteroidota</taxon>
        <taxon>Flavobacteriia</taxon>
        <taxon>Flavobacteriales</taxon>
        <taxon>Flavobacteriaceae</taxon>
        <taxon>Arenibacter</taxon>
    </lineage>
</organism>
<proteinExistence type="predicted"/>
<dbReference type="RefSeq" id="WP_251809249.1">
    <property type="nucleotide sequence ID" value="NZ_CP166679.1"/>
</dbReference>
<reference evidence="2" key="1">
    <citation type="journal article" date="2019" name="Int. J. Syst. Evol. Microbiol.">
        <title>The Global Catalogue of Microorganisms (GCM) 10K type strain sequencing project: providing services to taxonomists for standard genome sequencing and annotation.</title>
        <authorList>
            <consortium name="The Broad Institute Genomics Platform"/>
            <consortium name="The Broad Institute Genome Sequencing Center for Infectious Disease"/>
            <person name="Wu L."/>
            <person name="Ma J."/>
        </authorList>
    </citation>
    <scope>NUCLEOTIDE SEQUENCE [LARGE SCALE GENOMIC DNA]</scope>
    <source>
        <strain evidence="2">KCTC 52924</strain>
    </source>
</reference>
<dbReference type="Proteomes" id="UP001597532">
    <property type="component" value="Unassembled WGS sequence"/>
</dbReference>